<evidence type="ECO:0000259" key="7">
    <source>
        <dbReference type="PROSITE" id="PS50922"/>
    </source>
</evidence>
<evidence type="ECO:0000256" key="3">
    <source>
        <dbReference type="ARBA" id="ARBA00022989"/>
    </source>
</evidence>
<accession>A0A183EEM7</accession>
<reference evidence="10" key="1">
    <citation type="submission" date="2016-06" db="UniProtKB">
        <authorList>
            <consortium name="WormBaseParasite"/>
        </authorList>
    </citation>
    <scope>IDENTIFICATION</scope>
</reference>
<protein>
    <submittedName>
        <fullName evidence="10">TLC domain-containing protein</fullName>
    </submittedName>
</protein>
<evidence type="ECO:0000256" key="4">
    <source>
        <dbReference type="ARBA" id="ARBA00023136"/>
    </source>
</evidence>
<comment type="subcellular location">
    <subcellularLocation>
        <location evidence="1">Membrane</location>
        <topology evidence="1">Multi-pass membrane protein</topology>
    </subcellularLocation>
</comment>
<dbReference type="GO" id="GO:0097035">
    <property type="term" value="P:regulation of membrane lipid distribution"/>
    <property type="evidence" value="ECO:0007669"/>
    <property type="project" value="TreeGrafter"/>
</dbReference>
<name>A0A183EEM7_9BILA</name>
<proteinExistence type="predicted"/>
<dbReference type="WBParaSite" id="GPUH_0001944301-mRNA-1">
    <property type="protein sequence ID" value="GPUH_0001944301-mRNA-1"/>
    <property type="gene ID" value="GPUH_0001944301"/>
</dbReference>
<keyword evidence="9" id="KW-1185">Reference proteome</keyword>
<evidence type="ECO:0000256" key="2">
    <source>
        <dbReference type="ARBA" id="ARBA00022692"/>
    </source>
</evidence>
<dbReference type="GO" id="GO:0005886">
    <property type="term" value="C:plasma membrane"/>
    <property type="evidence" value="ECO:0007669"/>
    <property type="project" value="TreeGrafter"/>
</dbReference>
<evidence type="ECO:0000256" key="1">
    <source>
        <dbReference type="ARBA" id="ARBA00004141"/>
    </source>
</evidence>
<dbReference type="PANTHER" id="PTHR13439:SF4">
    <property type="entry name" value="TLC DOMAIN-CONTAINING PROTEIN"/>
    <property type="match status" value="1"/>
</dbReference>
<organism evidence="10">
    <name type="scientific">Gongylonema pulchrum</name>
    <dbReference type="NCBI Taxonomy" id="637853"/>
    <lineage>
        <taxon>Eukaryota</taxon>
        <taxon>Metazoa</taxon>
        <taxon>Ecdysozoa</taxon>
        <taxon>Nematoda</taxon>
        <taxon>Chromadorea</taxon>
        <taxon>Rhabditida</taxon>
        <taxon>Spirurina</taxon>
        <taxon>Spiruromorpha</taxon>
        <taxon>Spiruroidea</taxon>
        <taxon>Gongylonematidae</taxon>
        <taxon>Gongylonema</taxon>
    </lineage>
</organism>
<dbReference type="GO" id="GO:0055091">
    <property type="term" value="P:phospholipid homeostasis"/>
    <property type="evidence" value="ECO:0007669"/>
    <property type="project" value="TreeGrafter"/>
</dbReference>
<dbReference type="AlphaFoldDB" id="A0A183EEM7"/>
<evidence type="ECO:0000256" key="5">
    <source>
        <dbReference type="PROSITE-ProRule" id="PRU00205"/>
    </source>
</evidence>
<dbReference type="Pfam" id="PF03798">
    <property type="entry name" value="TRAM_LAG1_CLN8"/>
    <property type="match status" value="1"/>
</dbReference>
<keyword evidence="4 5" id="KW-0472">Membrane</keyword>
<feature type="domain" description="TLC" evidence="7">
    <location>
        <begin position="69"/>
        <end position="178"/>
    </location>
</feature>
<dbReference type="GO" id="GO:0007009">
    <property type="term" value="P:plasma membrane organization"/>
    <property type="evidence" value="ECO:0007669"/>
    <property type="project" value="TreeGrafter"/>
</dbReference>
<dbReference type="OrthoDB" id="10266980at2759"/>
<evidence type="ECO:0000313" key="8">
    <source>
        <dbReference type="EMBL" id="VDN33803.1"/>
    </source>
</evidence>
<evidence type="ECO:0000313" key="10">
    <source>
        <dbReference type="WBParaSite" id="GPUH_0001944301-mRNA-1"/>
    </source>
</evidence>
<dbReference type="PANTHER" id="PTHR13439">
    <property type="entry name" value="CT120 PROTEIN"/>
    <property type="match status" value="1"/>
</dbReference>
<dbReference type="EMBL" id="UYRT01088483">
    <property type="protein sequence ID" value="VDN33803.1"/>
    <property type="molecule type" value="Genomic_DNA"/>
</dbReference>
<dbReference type="GO" id="GO:0071709">
    <property type="term" value="P:membrane assembly"/>
    <property type="evidence" value="ECO:0007669"/>
    <property type="project" value="TreeGrafter"/>
</dbReference>
<dbReference type="PROSITE" id="PS50922">
    <property type="entry name" value="TLC"/>
    <property type="match status" value="1"/>
</dbReference>
<gene>
    <name evidence="8" type="ORF">GPUH_LOCUS19417</name>
</gene>
<dbReference type="InterPro" id="IPR050846">
    <property type="entry name" value="TLCD"/>
</dbReference>
<evidence type="ECO:0000313" key="9">
    <source>
        <dbReference type="Proteomes" id="UP000271098"/>
    </source>
</evidence>
<keyword evidence="2 5" id="KW-0812">Transmembrane</keyword>
<sequence length="178" mass="21038">MDKYEGAEYRLPPLDAIWDPAFKKPFVCYFLLLQIVGYFIRKYAWKSYVGFKSAFLRDLWMERIMTRSCLRYRLCNLTVCVIHSSISGVGSFVFFVTHQRVMFEETIHWYSPLAAQLPIFSMAYFVCDAVDMLRHEISKWTVELLIHHAATMFAFGSAVLPHKFIPYAYWALLMEMNR</sequence>
<reference evidence="8 9" key="2">
    <citation type="submission" date="2018-11" db="EMBL/GenBank/DDBJ databases">
        <authorList>
            <consortium name="Pathogen Informatics"/>
        </authorList>
    </citation>
    <scope>NUCLEOTIDE SEQUENCE [LARGE SCALE GENOMIC DNA]</scope>
</reference>
<dbReference type="Proteomes" id="UP000271098">
    <property type="component" value="Unassembled WGS sequence"/>
</dbReference>
<evidence type="ECO:0000256" key="6">
    <source>
        <dbReference type="SAM" id="Phobius"/>
    </source>
</evidence>
<dbReference type="InterPro" id="IPR006634">
    <property type="entry name" value="TLC-dom"/>
</dbReference>
<keyword evidence="3 6" id="KW-1133">Transmembrane helix</keyword>
<feature type="transmembrane region" description="Helical" evidence="6">
    <location>
        <begin position="148"/>
        <end position="170"/>
    </location>
</feature>
<feature type="transmembrane region" description="Helical" evidence="6">
    <location>
        <begin position="74"/>
        <end position="95"/>
    </location>
</feature>